<dbReference type="InterPro" id="IPR013096">
    <property type="entry name" value="Cupin_2"/>
</dbReference>
<dbReference type="PANTHER" id="PTHR36448:SF2">
    <property type="entry name" value="CUPIN TYPE-1 DOMAIN-CONTAINING PROTEIN"/>
    <property type="match status" value="1"/>
</dbReference>
<dbReference type="InterPro" id="IPR047121">
    <property type="entry name" value="YjiB-like"/>
</dbReference>
<evidence type="ECO:0000313" key="3">
    <source>
        <dbReference type="Proteomes" id="UP001344632"/>
    </source>
</evidence>
<evidence type="ECO:0000313" key="2">
    <source>
        <dbReference type="EMBL" id="MEC0242151.1"/>
    </source>
</evidence>
<dbReference type="Gene3D" id="2.60.120.10">
    <property type="entry name" value="Jelly Rolls"/>
    <property type="match status" value="1"/>
</dbReference>
<dbReference type="SUPFAM" id="SSF51182">
    <property type="entry name" value="RmlC-like cupins"/>
    <property type="match status" value="1"/>
</dbReference>
<name>A0ABU6GR01_9BACL</name>
<dbReference type="Pfam" id="PF07883">
    <property type="entry name" value="Cupin_2"/>
    <property type="match status" value="1"/>
</dbReference>
<dbReference type="InterPro" id="IPR014500">
    <property type="entry name" value="UCP019307_cupin"/>
</dbReference>
<dbReference type="Proteomes" id="UP001344632">
    <property type="component" value="Unassembled WGS sequence"/>
</dbReference>
<evidence type="ECO:0000259" key="1">
    <source>
        <dbReference type="Pfam" id="PF07883"/>
    </source>
</evidence>
<dbReference type="InterPro" id="IPR011051">
    <property type="entry name" value="RmlC_Cupin_sf"/>
</dbReference>
<organism evidence="2 3">
    <name type="scientific">Paenibacillus dokdonensis</name>
    <dbReference type="NCBI Taxonomy" id="2567944"/>
    <lineage>
        <taxon>Bacteria</taxon>
        <taxon>Bacillati</taxon>
        <taxon>Bacillota</taxon>
        <taxon>Bacilli</taxon>
        <taxon>Bacillales</taxon>
        <taxon>Paenibacillaceae</taxon>
        <taxon>Paenibacillus</taxon>
    </lineage>
</organism>
<dbReference type="EMBL" id="JARLKZ010000015">
    <property type="protein sequence ID" value="MEC0242151.1"/>
    <property type="molecule type" value="Genomic_DNA"/>
</dbReference>
<dbReference type="CDD" id="cd02219">
    <property type="entry name" value="cupin_YjlB-like"/>
    <property type="match status" value="1"/>
</dbReference>
<keyword evidence="3" id="KW-1185">Reference proteome</keyword>
<feature type="domain" description="Cupin type-2" evidence="1">
    <location>
        <begin position="58"/>
        <end position="106"/>
    </location>
</feature>
<sequence length="172" mass="18785">MNGAEISSYYFKDDGSIPNNPNLPVMVYKGILRDEPMQTESIFNQNGWLNSWKNGVFSYHHYHSISHEVLGVVSGSAVLQLGGDRGRKIDLSAGDVVVLPAGTGHKKISSSADFSVVGAYPDGMDYNVCTGEPDERPRVLKEIEKVPLPSTDPLYGFSGPLKDAWKPARKGM</sequence>
<dbReference type="PIRSF" id="PIRSF019307">
    <property type="entry name" value="UCP019307"/>
    <property type="match status" value="1"/>
</dbReference>
<dbReference type="InterPro" id="IPR014710">
    <property type="entry name" value="RmlC-like_jellyroll"/>
</dbReference>
<comment type="caution">
    <text evidence="2">The sequence shown here is derived from an EMBL/GenBank/DDBJ whole genome shotgun (WGS) entry which is preliminary data.</text>
</comment>
<dbReference type="PANTHER" id="PTHR36448">
    <property type="entry name" value="BLR7373 PROTEIN"/>
    <property type="match status" value="1"/>
</dbReference>
<gene>
    <name evidence="2" type="ORF">P4H66_20310</name>
</gene>
<reference evidence="2 3" key="1">
    <citation type="submission" date="2023-03" db="EMBL/GenBank/DDBJ databases">
        <title>Bacillus Genome Sequencing.</title>
        <authorList>
            <person name="Dunlap C."/>
        </authorList>
    </citation>
    <scope>NUCLEOTIDE SEQUENCE [LARGE SCALE GENOMIC DNA]</scope>
    <source>
        <strain evidence="2 3">BD-525</strain>
    </source>
</reference>
<protein>
    <submittedName>
        <fullName evidence="2">Cupin domain-containing protein</fullName>
    </submittedName>
</protein>
<accession>A0ABU6GR01</accession>
<dbReference type="RefSeq" id="WP_326089894.1">
    <property type="nucleotide sequence ID" value="NZ_JARLKZ010000015.1"/>
</dbReference>
<proteinExistence type="predicted"/>